<name>A0A085NQW3_9BILA</name>
<organism evidence="1">
    <name type="scientific">Trichuris suis</name>
    <name type="common">pig whipworm</name>
    <dbReference type="NCBI Taxonomy" id="68888"/>
    <lineage>
        <taxon>Eukaryota</taxon>
        <taxon>Metazoa</taxon>
        <taxon>Ecdysozoa</taxon>
        <taxon>Nematoda</taxon>
        <taxon>Enoplea</taxon>
        <taxon>Dorylaimia</taxon>
        <taxon>Trichinellida</taxon>
        <taxon>Trichuridae</taxon>
        <taxon>Trichuris</taxon>
    </lineage>
</organism>
<protein>
    <submittedName>
        <fullName evidence="1">Uncharacterized protein</fullName>
    </submittedName>
</protein>
<dbReference type="Proteomes" id="UP000030758">
    <property type="component" value="Unassembled WGS sequence"/>
</dbReference>
<dbReference type="AlphaFoldDB" id="A0A085NQW3"/>
<accession>A0A085NQW3</accession>
<reference evidence="1" key="1">
    <citation type="journal article" date="2014" name="Nat. Genet.">
        <title>Genome and transcriptome of the porcine whipworm Trichuris suis.</title>
        <authorList>
            <person name="Jex A.R."/>
            <person name="Nejsum P."/>
            <person name="Schwarz E.M."/>
            <person name="Hu L."/>
            <person name="Young N.D."/>
            <person name="Hall R.S."/>
            <person name="Korhonen P.K."/>
            <person name="Liao S."/>
            <person name="Thamsborg S."/>
            <person name="Xia J."/>
            <person name="Xu P."/>
            <person name="Wang S."/>
            <person name="Scheerlinck J.P."/>
            <person name="Hofmann A."/>
            <person name="Sternberg P.W."/>
            <person name="Wang J."/>
            <person name="Gasser R.B."/>
        </authorList>
    </citation>
    <scope>NUCLEOTIDE SEQUENCE [LARGE SCALE GENOMIC DNA]</scope>
    <source>
        <strain evidence="1">DCEP-RM93F</strain>
    </source>
</reference>
<evidence type="ECO:0000313" key="1">
    <source>
        <dbReference type="EMBL" id="KFD71859.1"/>
    </source>
</evidence>
<sequence>MQLACEDLGLQILSNDGIIESVLNVGDEVDEKDELVDCCTFERQLSSAFCCKSNQENCSNFQPFIAGEARTQCEASGAS</sequence>
<proteinExistence type="predicted"/>
<dbReference type="EMBL" id="KL367480">
    <property type="protein sequence ID" value="KFD71859.1"/>
    <property type="molecule type" value="Genomic_DNA"/>
</dbReference>
<gene>
    <name evidence="1" type="ORF">M514_15969</name>
</gene>